<dbReference type="Proteomes" id="UP000599312">
    <property type="component" value="Unassembled WGS sequence"/>
</dbReference>
<protein>
    <submittedName>
        <fullName evidence="1">Uncharacterized protein</fullName>
    </submittedName>
</protein>
<keyword evidence="2" id="KW-1185">Reference proteome</keyword>
<dbReference type="RefSeq" id="WP_196272995.1">
    <property type="nucleotide sequence ID" value="NZ_JADQDO010000009.1"/>
</dbReference>
<evidence type="ECO:0000313" key="1">
    <source>
        <dbReference type="EMBL" id="MBF9235012.1"/>
    </source>
</evidence>
<accession>A0A931FQU0</accession>
<evidence type="ECO:0000313" key="2">
    <source>
        <dbReference type="Proteomes" id="UP000599312"/>
    </source>
</evidence>
<organism evidence="1 2">
    <name type="scientific">Microvirga alba</name>
    <dbReference type="NCBI Taxonomy" id="2791025"/>
    <lineage>
        <taxon>Bacteria</taxon>
        <taxon>Pseudomonadati</taxon>
        <taxon>Pseudomonadota</taxon>
        <taxon>Alphaproteobacteria</taxon>
        <taxon>Hyphomicrobiales</taxon>
        <taxon>Methylobacteriaceae</taxon>
        <taxon>Microvirga</taxon>
    </lineage>
</organism>
<dbReference type="AlphaFoldDB" id="A0A931FQU0"/>
<name>A0A931FQU0_9HYPH</name>
<proteinExistence type="predicted"/>
<comment type="caution">
    <text evidence="1">The sequence shown here is derived from an EMBL/GenBank/DDBJ whole genome shotgun (WGS) entry which is preliminary data.</text>
</comment>
<reference evidence="1" key="1">
    <citation type="submission" date="2020-11" db="EMBL/GenBank/DDBJ databases">
        <authorList>
            <person name="Kim M.K."/>
        </authorList>
    </citation>
    <scope>NUCLEOTIDE SEQUENCE</scope>
    <source>
        <strain evidence="1">BT350</strain>
    </source>
</reference>
<dbReference type="EMBL" id="JADQDO010000009">
    <property type="protein sequence ID" value="MBF9235012.1"/>
    <property type="molecule type" value="Genomic_DNA"/>
</dbReference>
<sequence length="619" mass="68560">MENGKDNDNEPENVVENLYNYNNITTTLCTHDLLGQRTLNGLKATFDRYGLSPTSEMWTNLRAAIQVMADMAQGSCASAYYVSSLDPGVGKTTAMIHFVRELVQSEDHKSVSALICLGRLEQIGTIVREIGLQDQDFAVLTGKDNVQLNTLGCGCPEEGRVLFTTHAMVESRCAGKPFSEVKALQFRGHVRQVRIWDEAILPGRPIALRRDSLASLLSVLRSAYPEFTEALEAFFVQFHGLSDKTLINVPSLDVTYDAQLHEVSKLLAHHPEELRKAVEDLWFLMGGMAIVRVDGHAGPTLVDYRQTLPDGLKPILALDASARVRATYDLWEKERGDLVRLPSAIKRYGNLTINVWDQGGGKSAYKNTGDVIVKGVLNAIAMKPHEEWLIVYHKHKPGRLNLPLEVSKGLPPDHKVSFLNWGAHDGTNEFKNVPNVILAGTLFPPLSHYEGLTRLSSGLSASKGLLNPDMVKAVTLGEHGHMILQALCRSSVRQNRNGECPPVTAYLIASEYSGIKGLLPELFPEAQIVSWMPVKKQAQGKVADAVSFVCDWFEANPDGALAYKDVRRAIGIKDASNFRTYIREHKKFRGALEELGLEEWGTGKYLTHLRRVQGFDVAA</sequence>
<gene>
    <name evidence="1" type="ORF">I2H38_16685</name>
</gene>